<dbReference type="OrthoDB" id="3541554at2"/>
<protein>
    <submittedName>
        <fullName evidence="2">Gas vesicle protein G</fullName>
    </submittedName>
</protein>
<name>A0A2V4AGS4_9PSEU</name>
<dbReference type="EMBL" id="MASW01000007">
    <property type="protein sequence ID" value="PXY19059.1"/>
    <property type="molecule type" value="Genomic_DNA"/>
</dbReference>
<dbReference type="Pfam" id="PF05120">
    <property type="entry name" value="GvpG"/>
    <property type="match status" value="1"/>
</dbReference>
<accession>A0A2V4AGS4</accession>
<sequence length="83" mass="8921">MGLLSLVFGLPLAPVRGVIALAEVIQERVDSELHDASSVRRDLEAAEQARAAGEISPEEERRVQQEAMERMAAPPADSAPGEE</sequence>
<feature type="region of interest" description="Disordered" evidence="1">
    <location>
        <begin position="34"/>
        <end position="83"/>
    </location>
</feature>
<proteinExistence type="predicted"/>
<evidence type="ECO:0000256" key="1">
    <source>
        <dbReference type="SAM" id="MobiDB-lite"/>
    </source>
</evidence>
<dbReference type="AlphaFoldDB" id="A0A2V4AGS4"/>
<organism evidence="2 3">
    <name type="scientific">Prauserella muralis</name>
    <dbReference type="NCBI Taxonomy" id="588067"/>
    <lineage>
        <taxon>Bacteria</taxon>
        <taxon>Bacillati</taxon>
        <taxon>Actinomycetota</taxon>
        <taxon>Actinomycetes</taxon>
        <taxon>Pseudonocardiales</taxon>
        <taxon>Pseudonocardiaceae</taxon>
        <taxon>Prauserella</taxon>
    </lineage>
</organism>
<keyword evidence="3" id="KW-1185">Reference proteome</keyword>
<reference evidence="2 3" key="1">
    <citation type="submission" date="2016-07" db="EMBL/GenBank/DDBJ databases">
        <title>Draft genome sequence of Prauserella muralis DSM 45305, isolated from a mould-covered wall in an indoor environment.</title>
        <authorList>
            <person name="Ruckert C."/>
            <person name="Albersmeier A."/>
            <person name="Jiang C.-L."/>
            <person name="Jiang Y."/>
            <person name="Kalinowski J."/>
            <person name="Schneider O."/>
            <person name="Winkler A."/>
            <person name="Zotchev S.B."/>
        </authorList>
    </citation>
    <scope>NUCLEOTIDE SEQUENCE [LARGE SCALE GENOMIC DNA]</scope>
    <source>
        <strain evidence="2 3">DSM 45305</strain>
    </source>
</reference>
<feature type="compositionally biased region" description="Basic and acidic residues" evidence="1">
    <location>
        <begin position="34"/>
        <end position="44"/>
    </location>
</feature>
<dbReference type="RefSeq" id="WP_112284987.1">
    <property type="nucleotide sequence ID" value="NZ_MASW01000007.1"/>
</dbReference>
<comment type="caution">
    <text evidence="2">The sequence shown here is derived from an EMBL/GenBank/DDBJ whole genome shotgun (WGS) entry which is preliminary data.</text>
</comment>
<gene>
    <name evidence="2" type="ORF">BAY60_30050</name>
</gene>
<feature type="compositionally biased region" description="Basic and acidic residues" evidence="1">
    <location>
        <begin position="58"/>
        <end position="69"/>
    </location>
</feature>
<evidence type="ECO:0000313" key="2">
    <source>
        <dbReference type="EMBL" id="PXY19059.1"/>
    </source>
</evidence>
<evidence type="ECO:0000313" key="3">
    <source>
        <dbReference type="Proteomes" id="UP000249915"/>
    </source>
</evidence>
<dbReference type="InterPro" id="IPR007804">
    <property type="entry name" value="GvpG"/>
</dbReference>
<dbReference type="Proteomes" id="UP000249915">
    <property type="component" value="Unassembled WGS sequence"/>
</dbReference>